<organism evidence="1 2">
    <name type="scientific">Phaeovibrio sulfidiphilus</name>
    <dbReference type="NCBI Taxonomy" id="1220600"/>
    <lineage>
        <taxon>Bacteria</taxon>
        <taxon>Pseudomonadati</taxon>
        <taxon>Pseudomonadota</taxon>
        <taxon>Alphaproteobacteria</taxon>
        <taxon>Rhodospirillales</taxon>
        <taxon>Rhodospirillaceae</taxon>
        <taxon>Phaeovibrio</taxon>
    </lineage>
</organism>
<dbReference type="AlphaFoldDB" id="A0A8J6YYR1"/>
<evidence type="ECO:0000313" key="2">
    <source>
        <dbReference type="Proteomes" id="UP000631034"/>
    </source>
</evidence>
<gene>
    <name evidence="1" type="ORF">IHV25_04905</name>
</gene>
<dbReference type="RefSeq" id="WP_192533998.1">
    <property type="nucleotide sequence ID" value="NZ_JACZHT010000003.1"/>
</dbReference>
<comment type="caution">
    <text evidence="1">The sequence shown here is derived from an EMBL/GenBank/DDBJ whole genome shotgun (WGS) entry which is preliminary data.</text>
</comment>
<dbReference type="EMBL" id="JACZHT010000003">
    <property type="protein sequence ID" value="MBE1236983.1"/>
    <property type="molecule type" value="Genomic_DNA"/>
</dbReference>
<keyword evidence="2" id="KW-1185">Reference proteome</keyword>
<sequence>MSETETADLEPLTEEECRILEGTPFPGLRPGDNLWPEINIVDVRSGHFVGDGAVVDRMIRRQLLVGEPMWAGKADRHPSEGFRIDFPYIYRMSTGAARLLEQARGRRRG</sequence>
<protein>
    <submittedName>
        <fullName evidence="1">Uncharacterized protein</fullName>
    </submittedName>
</protein>
<name>A0A8J6YYR1_9PROT</name>
<reference evidence="1" key="1">
    <citation type="submission" date="2020-10" db="EMBL/GenBank/DDBJ databases">
        <title>Genome sequence of the unusual species of purple photosynthetic bacteria, Phaeovibrio sulfidiphilus DSM 23193, type strain.</title>
        <authorList>
            <person name="Kyndt J.A."/>
            <person name="Meyer T.E."/>
        </authorList>
    </citation>
    <scope>NUCLEOTIDE SEQUENCE</scope>
    <source>
        <strain evidence="1">DSM 23193</strain>
    </source>
</reference>
<evidence type="ECO:0000313" key="1">
    <source>
        <dbReference type="EMBL" id="MBE1236983.1"/>
    </source>
</evidence>
<accession>A0A8J6YYR1</accession>
<dbReference type="Proteomes" id="UP000631034">
    <property type="component" value="Unassembled WGS sequence"/>
</dbReference>
<proteinExistence type="predicted"/>